<evidence type="ECO:0000313" key="2">
    <source>
        <dbReference type="Proteomes" id="UP000317043"/>
    </source>
</evidence>
<dbReference type="Proteomes" id="UP000317043">
    <property type="component" value="Unassembled WGS sequence"/>
</dbReference>
<dbReference type="EMBL" id="VFOW01000001">
    <property type="protein sequence ID" value="TQL79057.1"/>
    <property type="molecule type" value="Genomic_DNA"/>
</dbReference>
<reference evidence="1 2" key="1">
    <citation type="submission" date="2019-06" db="EMBL/GenBank/DDBJ databases">
        <title>Sequencing the genomes of 1000 actinobacteria strains.</title>
        <authorList>
            <person name="Klenk H.-P."/>
        </authorList>
    </citation>
    <scope>NUCLEOTIDE SEQUENCE [LARGE SCALE GENOMIC DNA]</scope>
    <source>
        <strain evidence="1 2">DSM 45928</strain>
    </source>
</reference>
<sequence>MSTALDVWSACMTEAGYPGLEDVGSFLQVIWDEVWNPIAADSPAQGSAEFAAAKQDEIALVMIHIDCDEQVGLREAYLATSSRLIDEYLIENETSLFAWYEMLTAAREATSRELS</sequence>
<comment type="caution">
    <text evidence="1">The sequence shown here is derived from an EMBL/GenBank/DDBJ whole genome shotgun (WGS) entry which is preliminary data.</text>
</comment>
<gene>
    <name evidence="1" type="ORF">FB566_4658</name>
</gene>
<organism evidence="1 2">
    <name type="scientific">Stackebrandtia endophytica</name>
    <dbReference type="NCBI Taxonomy" id="1496996"/>
    <lineage>
        <taxon>Bacteria</taxon>
        <taxon>Bacillati</taxon>
        <taxon>Actinomycetota</taxon>
        <taxon>Actinomycetes</taxon>
        <taxon>Glycomycetales</taxon>
        <taxon>Glycomycetaceae</taxon>
        <taxon>Stackebrandtia</taxon>
    </lineage>
</organism>
<accession>A0A543B2I8</accession>
<keyword evidence="2" id="KW-1185">Reference proteome</keyword>
<proteinExistence type="predicted"/>
<evidence type="ECO:0000313" key="1">
    <source>
        <dbReference type="EMBL" id="TQL79057.1"/>
    </source>
</evidence>
<protein>
    <submittedName>
        <fullName evidence="1">Uncharacterized protein</fullName>
    </submittedName>
</protein>
<name>A0A543B2I8_9ACTN</name>
<dbReference type="InParanoid" id="A0A543B2I8"/>
<dbReference type="AlphaFoldDB" id="A0A543B2I8"/>